<dbReference type="InterPro" id="IPR007867">
    <property type="entry name" value="GMC_OxRtase_C"/>
</dbReference>
<dbReference type="GO" id="GO:0050660">
    <property type="term" value="F:flavin adenine dinucleotide binding"/>
    <property type="evidence" value="ECO:0007669"/>
    <property type="project" value="InterPro"/>
</dbReference>
<evidence type="ECO:0000259" key="7">
    <source>
        <dbReference type="Pfam" id="PF05199"/>
    </source>
</evidence>
<dbReference type="Pfam" id="PF00732">
    <property type="entry name" value="GMC_oxred_N"/>
    <property type="match status" value="1"/>
</dbReference>
<protein>
    <submittedName>
        <fullName evidence="9">Choline dehydrogenase-like flavoprotein</fullName>
    </submittedName>
</protein>
<reference evidence="8" key="1">
    <citation type="journal article" date="2014" name="Int. J. Syst. Evol. Microbiol.">
        <title>Complete genome of a new Firmicutes species belonging to the dominant human colonic microbiota ('Ruminococcus bicirculans') reveals two chromosomes and a selective capacity to utilize plant glucans.</title>
        <authorList>
            <consortium name="NISC Comparative Sequencing Program"/>
            <person name="Wegmann U."/>
            <person name="Louis P."/>
            <person name="Goesmann A."/>
            <person name="Henrissat B."/>
            <person name="Duncan S.H."/>
            <person name="Flint H.J."/>
        </authorList>
    </citation>
    <scope>NUCLEOTIDE SEQUENCE</scope>
    <source>
        <strain evidence="8">CGMCC 1.18437</strain>
    </source>
</reference>
<dbReference type="InterPro" id="IPR027056">
    <property type="entry name" value="Gluconate_2DH_su3"/>
</dbReference>
<dbReference type="AlphaFoldDB" id="A0A7W8KH71"/>
<gene>
    <name evidence="8" type="ORF">GCM10017781_20320</name>
    <name evidence="9" type="ORF">HNQ07_001933</name>
</gene>
<evidence type="ECO:0000313" key="8">
    <source>
        <dbReference type="EMBL" id="GHF43804.1"/>
    </source>
</evidence>
<dbReference type="SUPFAM" id="SSF51905">
    <property type="entry name" value="FAD/NAD(P)-binding domain"/>
    <property type="match status" value="1"/>
</dbReference>
<keyword evidence="11" id="KW-1185">Reference proteome</keyword>
<organism evidence="9 10">
    <name type="scientific">Deinococcus metalli</name>
    <dbReference type="NCBI Taxonomy" id="1141878"/>
    <lineage>
        <taxon>Bacteria</taxon>
        <taxon>Thermotogati</taxon>
        <taxon>Deinococcota</taxon>
        <taxon>Deinococci</taxon>
        <taxon>Deinococcales</taxon>
        <taxon>Deinococcaceae</taxon>
        <taxon>Deinococcus</taxon>
    </lineage>
</organism>
<dbReference type="Pfam" id="PF13618">
    <property type="entry name" value="Gluconate_2-dh3"/>
    <property type="match status" value="1"/>
</dbReference>
<feature type="region of interest" description="Disordered" evidence="5">
    <location>
        <begin position="218"/>
        <end position="237"/>
    </location>
</feature>
<dbReference type="Gene3D" id="3.50.50.60">
    <property type="entry name" value="FAD/NAD(P)-binding domain"/>
    <property type="match status" value="2"/>
</dbReference>
<dbReference type="PANTHER" id="PTHR46056">
    <property type="entry name" value="LONG-CHAIN-ALCOHOL OXIDASE"/>
    <property type="match status" value="1"/>
</dbReference>
<reference evidence="8" key="4">
    <citation type="submission" date="2024-05" db="EMBL/GenBank/DDBJ databases">
        <authorList>
            <person name="Sun Q."/>
            <person name="Zhou Y."/>
        </authorList>
    </citation>
    <scope>NUCLEOTIDE SEQUENCE</scope>
    <source>
        <strain evidence="8">CGMCC 1.18437</strain>
    </source>
</reference>
<dbReference type="EMBL" id="BNAJ01000004">
    <property type="protein sequence ID" value="GHF43804.1"/>
    <property type="molecule type" value="Genomic_DNA"/>
</dbReference>
<evidence type="ECO:0000256" key="5">
    <source>
        <dbReference type="SAM" id="MobiDB-lite"/>
    </source>
</evidence>
<comment type="similarity">
    <text evidence="1">Belongs to the GMC oxidoreductase family.</text>
</comment>
<dbReference type="GO" id="GO:0016614">
    <property type="term" value="F:oxidoreductase activity, acting on CH-OH group of donors"/>
    <property type="evidence" value="ECO:0007669"/>
    <property type="project" value="InterPro"/>
</dbReference>
<evidence type="ECO:0000313" key="10">
    <source>
        <dbReference type="Proteomes" id="UP000539473"/>
    </source>
</evidence>
<accession>A0A7W8KH71</accession>
<evidence type="ECO:0000256" key="4">
    <source>
        <dbReference type="ARBA" id="ARBA00023002"/>
    </source>
</evidence>
<dbReference type="SUPFAM" id="SSF54373">
    <property type="entry name" value="FAD-linked reductases, C-terminal domain"/>
    <property type="match status" value="1"/>
</dbReference>
<dbReference type="EMBL" id="JACHFK010000004">
    <property type="protein sequence ID" value="MBB5376469.1"/>
    <property type="molecule type" value="Genomic_DNA"/>
</dbReference>
<evidence type="ECO:0000313" key="11">
    <source>
        <dbReference type="Proteomes" id="UP000619376"/>
    </source>
</evidence>
<dbReference type="Proteomes" id="UP000539473">
    <property type="component" value="Unassembled WGS sequence"/>
</dbReference>
<feature type="domain" description="Glucose-methanol-choline oxidoreductase N-terminal" evidence="6">
    <location>
        <begin position="242"/>
        <end position="480"/>
    </location>
</feature>
<dbReference type="InterPro" id="IPR036188">
    <property type="entry name" value="FAD/NAD-bd_sf"/>
</dbReference>
<sequence>MTGVSTSPTLRALIDTILPADDAPSGWHAGVGEFLTGIFGRDLRARRAEFGRGLAALDAEAQARHGQDFAALGEDTQHALIHDLLAGTSAADWEDLNPAAYLQWTIQLCMQGYYGDPGNGGNRDGVAWRTLGYHRLPDGAQWPDVRAERPALTAWDDLHAEYDAVVVGAGAGGGVAACVLAEAGHRVLLVERGAWLGTHDLRDDHLRSARLSLGYEPATGPPLHGNPRVAGHAAVPPSDPRWLNNAMTVGGGTRVYGAQAWRFSPEDFRMASTYGVPEGSALADWPITYDDLEPDYERAEWELGVSGDAAGNAYAGPRRRGYPMPPVGPNGTVPALTRGARALGLSTSPVPLLINSVPYGGRGTCLQCGACVGFACPGEFKTDTRNTVIPRALATGRCDLVTGVQVERVITDAAGRVTGVALVTGPADAAQRRTVMAGQVLLGAGAIETARLLLNSATAREPHGLGNTHDQVGRHLQGHVYAGAFAVFDEPVQDCRGPGPSLATNDYRHGNPGIVGGAMIANDFVPMPLYVYTMLTALNPELPTWGAASKRAMRHLYPRLALVFGPVQEVPNPDARVTLDPDVRDAYGVPAARLSGNIHPEDRRTAQFIAERVTEWVTASGARDVIPLVFAPAEGPSGGQHQAGTCRMGDDPRTSVTDAWGQVWGHDNLHVVDGSLHVTNGGVNPVLTILALAYRVSRHVAQRMGAATG</sequence>
<dbReference type="Proteomes" id="UP000619376">
    <property type="component" value="Unassembled WGS sequence"/>
</dbReference>
<reference evidence="9 10" key="3">
    <citation type="submission" date="2020-08" db="EMBL/GenBank/DDBJ databases">
        <title>Genomic Encyclopedia of Type Strains, Phase IV (KMG-IV): sequencing the most valuable type-strain genomes for metagenomic binning, comparative biology and taxonomic classification.</title>
        <authorList>
            <person name="Goeker M."/>
        </authorList>
    </citation>
    <scope>NUCLEOTIDE SEQUENCE [LARGE SCALE GENOMIC DNA]</scope>
    <source>
        <strain evidence="9 10">DSM 27521</strain>
    </source>
</reference>
<dbReference type="InterPro" id="IPR000172">
    <property type="entry name" value="GMC_OxRdtase_N"/>
</dbReference>
<keyword evidence="2" id="KW-0285">Flavoprotein</keyword>
<keyword evidence="4" id="KW-0560">Oxidoreductase</keyword>
<dbReference type="Pfam" id="PF13450">
    <property type="entry name" value="NAD_binding_8"/>
    <property type="match status" value="1"/>
</dbReference>
<evidence type="ECO:0000259" key="6">
    <source>
        <dbReference type="Pfam" id="PF00732"/>
    </source>
</evidence>
<feature type="domain" description="Glucose-methanol-choline oxidoreductase C-terminal" evidence="7">
    <location>
        <begin position="571"/>
        <end position="693"/>
    </location>
</feature>
<reference evidence="11" key="2">
    <citation type="journal article" date="2019" name="Int. J. Syst. Evol. Microbiol.">
        <title>The Global Catalogue of Microorganisms (GCM) 10K type strain sequencing project: providing services to taxonomists for standard genome sequencing and annotation.</title>
        <authorList>
            <consortium name="The Broad Institute Genomics Platform"/>
            <consortium name="The Broad Institute Genome Sequencing Center for Infectious Disease"/>
            <person name="Wu L."/>
            <person name="Ma J."/>
        </authorList>
    </citation>
    <scope>NUCLEOTIDE SEQUENCE [LARGE SCALE GENOMIC DNA]</scope>
    <source>
        <strain evidence="11">CGMCC 1.18437</strain>
    </source>
</reference>
<comment type="caution">
    <text evidence="9">The sequence shown here is derived from an EMBL/GenBank/DDBJ whole genome shotgun (WGS) entry which is preliminary data.</text>
</comment>
<dbReference type="Pfam" id="PF05199">
    <property type="entry name" value="GMC_oxred_C"/>
    <property type="match status" value="1"/>
</dbReference>
<dbReference type="RefSeq" id="WP_184111108.1">
    <property type="nucleotide sequence ID" value="NZ_BNAJ01000004.1"/>
</dbReference>
<keyword evidence="3" id="KW-0274">FAD</keyword>
<evidence type="ECO:0000256" key="1">
    <source>
        <dbReference type="ARBA" id="ARBA00010790"/>
    </source>
</evidence>
<dbReference type="PANTHER" id="PTHR46056:SF12">
    <property type="entry name" value="LONG-CHAIN-ALCOHOL OXIDASE"/>
    <property type="match status" value="1"/>
</dbReference>
<evidence type="ECO:0000313" key="9">
    <source>
        <dbReference type="EMBL" id="MBB5376469.1"/>
    </source>
</evidence>
<evidence type="ECO:0000256" key="3">
    <source>
        <dbReference type="ARBA" id="ARBA00022827"/>
    </source>
</evidence>
<name>A0A7W8KH71_9DEIO</name>
<evidence type="ECO:0000256" key="2">
    <source>
        <dbReference type="ARBA" id="ARBA00022630"/>
    </source>
</evidence>
<proteinExistence type="inferred from homology"/>